<dbReference type="InterPro" id="IPR050155">
    <property type="entry name" value="HAD-like_hydrolase_sf"/>
</dbReference>
<keyword evidence="2" id="KW-1185">Reference proteome</keyword>
<reference evidence="1" key="2">
    <citation type="submission" date="2025-09" db="UniProtKB">
        <authorList>
            <consortium name="Ensembl"/>
        </authorList>
    </citation>
    <scope>IDENTIFICATION</scope>
</reference>
<dbReference type="InterPro" id="IPR023214">
    <property type="entry name" value="HAD_sf"/>
</dbReference>
<protein>
    <recommendedName>
        <fullName evidence="3">Phosphoglycolate phosphatase</fullName>
    </recommendedName>
</protein>
<dbReference type="Gene3D" id="1.10.150.240">
    <property type="entry name" value="Putative phosphatase, domain 2"/>
    <property type="match status" value="1"/>
</dbReference>
<dbReference type="PANTHER" id="PTHR43434:SF22">
    <property type="entry name" value="PHOSPHOGLYCOLATE PHOSPHATASE"/>
    <property type="match status" value="1"/>
</dbReference>
<dbReference type="Gene3D" id="3.40.50.1000">
    <property type="entry name" value="HAD superfamily/HAD-like"/>
    <property type="match status" value="1"/>
</dbReference>
<accession>A0A8C4QRN4</accession>
<name>A0A8C4QRN4_EPTBU</name>
<reference evidence="1" key="1">
    <citation type="submission" date="2025-08" db="UniProtKB">
        <authorList>
            <consortium name="Ensembl"/>
        </authorList>
    </citation>
    <scope>IDENTIFICATION</scope>
</reference>
<organism evidence="1 2">
    <name type="scientific">Eptatretus burgeri</name>
    <name type="common">Inshore hagfish</name>
    <dbReference type="NCBI Taxonomy" id="7764"/>
    <lineage>
        <taxon>Eukaryota</taxon>
        <taxon>Metazoa</taxon>
        <taxon>Chordata</taxon>
        <taxon>Craniata</taxon>
        <taxon>Vertebrata</taxon>
        <taxon>Cyclostomata</taxon>
        <taxon>Myxini</taxon>
        <taxon>Myxiniformes</taxon>
        <taxon>Myxinidae</taxon>
        <taxon>Eptatretinae</taxon>
        <taxon>Eptatretus</taxon>
    </lineage>
</organism>
<dbReference type="Proteomes" id="UP000694388">
    <property type="component" value="Unplaced"/>
</dbReference>
<evidence type="ECO:0008006" key="3">
    <source>
        <dbReference type="Google" id="ProtNLM"/>
    </source>
</evidence>
<dbReference type="SFLD" id="SFLDS00003">
    <property type="entry name" value="Haloacid_Dehalogenase"/>
    <property type="match status" value="1"/>
</dbReference>
<dbReference type="InterPro" id="IPR036412">
    <property type="entry name" value="HAD-like_sf"/>
</dbReference>
<dbReference type="GO" id="GO:0006281">
    <property type="term" value="P:DNA repair"/>
    <property type="evidence" value="ECO:0007669"/>
    <property type="project" value="TreeGrafter"/>
</dbReference>
<dbReference type="PANTHER" id="PTHR43434">
    <property type="entry name" value="PHOSPHOGLYCOLATE PHOSPHATASE"/>
    <property type="match status" value="1"/>
</dbReference>
<dbReference type="Ensembl" id="ENSEBUT00000019987.1">
    <property type="protein sequence ID" value="ENSEBUP00000019411.1"/>
    <property type="gene ID" value="ENSEBUG00000012074.1"/>
</dbReference>
<sequence>MVLFRGIKYLPSLARAMLGRLQCAQVCTAVANKMSRAEDPKPIVCEKEAALVVFDKDGTLISLDDTWIIFWEETVNRLSVELGLDVRGAMSRFVGFDTTTHRICQGPLAEQTMVQLRSTVVQGLQSEIGLTPEQAERAMRATWQDHLSNKTPIIAQGNLPQIFCRLKAHGIKVAIFTADTRHNTEMAVMSLGLCGLFDAMSCCDDADSEDKPSPRGLLNLCRRLAVPPHQAAMVGDSQVDLSAARNAGLALAIGVLSGAGDREELKSGDAIVKDVSAATELVMAAFAGVEPINSLQLTVAGIQRLACSPVAVKDQMHSMSIPCAELSGNSNSIKTQVI</sequence>
<dbReference type="InterPro" id="IPR023198">
    <property type="entry name" value="PGP-like_dom2"/>
</dbReference>
<dbReference type="AlphaFoldDB" id="A0A8C4QRN4"/>
<evidence type="ECO:0000313" key="1">
    <source>
        <dbReference type="Ensembl" id="ENSEBUP00000019411.1"/>
    </source>
</evidence>
<dbReference type="SFLD" id="SFLDG01129">
    <property type="entry name" value="C1.5:_HAD__Beta-PGM__Phosphata"/>
    <property type="match status" value="1"/>
</dbReference>
<proteinExistence type="predicted"/>
<dbReference type="GeneTree" id="ENSGT00530000066885"/>
<evidence type="ECO:0000313" key="2">
    <source>
        <dbReference type="Proteomes" id="UP000694388"/>
    </source>
</evidence>
<dbReference type="GO" id="GO:0008967">
    <property type="term" value="F:phosphoglycolate phosphatase activity"/>
    <property type="evidence" value="ECO:0007669"/>
    <property type="project" value="TreeGrafter"/>
</dbReference>
<dbReference type="Pfam" id="PF00702">
    <property type="entry name" value="Hydrolase"/>
    <property type="match status" value="1"/>
</dbReference>
<dbReference type="SUPFAM" id="SSF56784">
    <property type="entry name" value="HAD-like"/>
    <property type="match status" value="1"/>
</dbReference>